<reference evidence="4" key="1">
    <citation type="submission" date="2019-06" db="EMBL/GenBank/DDBJ databases">
        <title>Whole genome shotgun sequence of Cellulomonas cellasea NBRC 3753.</title>
        <authorList>
            <person name="Hosoyama A."/>
            <person name="Uohara A."/>
            <person name="Ohji S."/>
            <person name="Ichikawa N."/>
        </authorList>
    </citation>
    <scope>NUCLEOTIDE SEQUENCE [LARGE SCALE GENOMIC DNA]</scope>
    <source>
        <strain evidence="4">NBRC 3753</strain>
    </source>
</reference>
<dbReference type="Gene3D" id="2.60.120.260">
    <property type="entry name" value="Galactose-binding domain-like"/>
    <property type="match status" value="1"/>
</dbReference>
<dbReference type="PANTHER" id="PTHR42715">
    <property type="entry name" value="BETA-GLUCOSIDASE"/>
    <property type="match status" value="1"/>
</dbReference>
<evidence type="ECO:0000256" key="2">
    <source>
        <dbReference type="ARBA" id="ARBA00022801"/>
    </source>
</evidence>
<dbReference type="PANTHER" id="PTHR42715:SF10">
    <property type="entry name" value="BETA-GLUCOSIDASE"/>
    <property type="match status" value="1"/>
</dbReference>
<evidence type="ECO:0000313" key="4">
    <source>
        <dbReference type="EMBL" id="GEA87727.1"/>
    </source>
</evidence>
<dbReference type="InterPro" id="IPR036962">
    <property type="entry name" value="Glyco_hydro_3_N_sf"/>
</dbReference>
<dbReference type="EMBL" id="BJLR01000016">
    <property type="protein sequence ID" value="GEA87727.1"/>
    <property type="molecule type" value="Genomic_DNA"/>
</dbReference>
<comment type="caution">
    <text evidence="4">The sequence shown here is derived from an EMBL/GenBank/DDBJ whole genome shotgun (WGS) entry which is preliminary data.</text>
</comment>
<feature type="domain" description="Fibronectin type III-like" evidence="3">
    <location>
        <begin position="752"/>
        <end position="822"/>
    </location>
</feature>
<dbReference type="PRINTS" id="PR00133">
    <property type="entry name" value="GLHYDRLASE3"/>
</dbReference>
<dbReference type="Proteomes" id="UP000317046">
    <property type="component" value="Unassembled WGS sequence"/>
</dbReference>
<organism evidence="4 5">
    <name type="scientific">Cellulomonas cellasea</name>
    <dbReference type="NCBI Taxonomy" id="43670"/>
    <lineage>
        <taxon>Bacteria</taxon>
        <taxon>Bacillati</taxon>
        <taxon>Actinomycetota</taxon>
        <taxon>Actinomycetes</taxon>
        <taxon>Micrococcales</taxon>
        <taxon>Cellulomonadaceae</taxon>
        <taxon>Cellulomonas</taxon>
    </lineage>
</organism>
<dbReference type="GO" id="GO:0004553">
    <property type="term" value="F:hydrolase activity, hydrolyzing O-glycosyl compounds"/>
    <property type="evidence" value="ECO:0007669"/>
    <property type="project" value="InterPro"/>
</dbReference>
<dbReference type="SMART" id="SM01217">
    <property type="entry name" value="Fn3_like"/>
    <property type="match status" value="1"/>
</dbReference>
<sequence>MTVPAEPRVEELLARLTLPQKVRLLTGADFWSLHAEPAVGLRTVVVSDGPSGVRGAEWDERDPSLNLPSATALAATWDTDLAYRYGVAAAHEARRKGVDVVLGPTINLHRSPLGGRHFEAYSEDPLLTGELAEAFVRGCQDNGVGACPKHYVANDFETERFSASVEVGEQALHEVYLAPFERAVTGGRAWTVMSAYNAVGGTTMTEHPLLNEPLKGSWGFDGVVISDWTAVRSLASAAAAQDLVMPGPEGPWGDALVDAVESGDVPLDAVDDKVRRILLLAARVGALEGVDAGSHGAVVGSAPAAEGARRPTDDADIALAREVETRGIVLVRNDGILPLLGGAAPAPTSVAVLGQSALRPRTQGGGSATVVPVGTVSPLDGLRAAFPDATVTHATGALVHDGVLPFPLDEIRDPRTGEPGIRVRFLDAEGGVLLEEVRRATDLMWLGNAPVGHDFDAETDWTPTESGPVELGWAVLGRTALAVDGETVLDEELAVAPEDFGAALMAPPSVAARVEVEAGRTYRLRWTHPMTGIPSMPDGSDLPGVLGFTAGWRPVVDRPDDLIAEAVEAARAADVAVVVVGTNEKVESEGFDRTHLSLPGRQDDLVAAVAAANPRTVVVVNSGSPVVMPWRDDVAAVLLTWFGGQEYGHALADVLTGAAEPGGRLPTTWPATQEDVPVLDVTPRDGVVRYDEGVHLGHRAWLRAGVAPAYPFGFGLGYTTWSYDDVQVGTDPAGDRWVTVTVTNTGDRRGREVVQVYLSRPGSAVERPVRWLAGWTVVSADAGAQATADVRVRPRAFEHWDTDVHGWSTEPGEFTVEVARHAGTTDLTTTVEV</sequence>
<protein>
    <submittedName>
        <fullName evidence="4">Glycosyl hydrolase</fullName>
    </submittedName>
</protein>
<dbReference type="InterPro" id="IPR013783">
    <property type="entry name" value="Ig-like_fold"/>
</dbReference>
<evidence type="ECO:0000256" key="1">
    <source>
        <dbReference type="ARBA" id="ARBA00005336"/>
    </source>
</evidence>
<dbReference type="Pfam" id="PF01915">
    <property type="entry name" value="Glyco_hydro_3_C"/>
    <property type="match status" value="1"/>
</dbReference>
<dbReference type="SUPFAM" id="SSF51445">
    <property type="entry name" value="(Trans)glycosidases"/>
    <property type="match status" value="1"/>
</dbReference>
<name>A0A4Y3KV61_9CELL</name>
<keyword evidence="5" id="KW-1185">Reference proteome</keyword>
<dbReference type="Pfam" id="PF00933">
    <property type="entry name" value="Glyco_hydro_3"/>
    <property type="match status" value="1"/>
</dbReference>
<proteinExistence type="inferred from homology"/>
<dbReference type="Gene3D" id="3.20.20.300">
    <property type="entry name" value="Glycoside hydrolase, family 3, N-terminal domain"/>
    <property type="match status" value="1"/>
</dbReference>
<dbReference type="InterPro" id="IPR050288">
    <property type="entry name" value="Cellulose_deg_GH3"/>
</dbReference>
<dbReference type="InterPro" id="IPR017853">
    <property type="entry name" value="GH"/>
</dbReference>
<dbReference type="Gene3D" id="3.40.50.1700">
    <property type="entry name" value="Glycoside hydrolase family 3 C-terminal domain"/>
    <property type="match status" value="1"/>
</dbReference>
<dbReference type="Pfam" id="PF14310">
    <property type="entry name" value="Fn3-like"/>
    <property type="match status" value="1"/>
</dbReference>
<dbReference type="AlphaFoldDB" id="A0A4Y3KV61"/>
<dbReference type="GO" id="GO:0005975">
    <property type="term" value="P:carbohydrate metabolic process"/>
    <property type="evidence" value="ECO:0007669"/>
    <property type="project" value="InterPro"/>
</dbReference>
<gene>
    <name evidence="4" type="ORF">CCE01nite_16760</name>
</gene>
<dbReference type="InterPro" id="IPR002772">
    <property type="entry name" value="Glyco_hydro_3_C"/>
</dbReference>
<comment type="similarity">
    <text evidence="1">Belongs to the glycosyl hydrolase 3 family.</text>
</comment>
<dbReference type="SUPFAM" id="SSF52279">
    <property type="entry name" value="Beta-D-glucan exohydrolase, C-terminal domain"/>
    <property type="match status" value="1"/>
</dbReference>
<dbReference type="InterPro" id="IPR026891">
    <property type="entry name" value="Fn3-like"/>
</dbReference>
<dbReference type="InterPro" id="IPR036881">
    <property type="entry name" value="Glyco_hydro_3_C_sf"/>
</dbReference>
<accession>A0A4Y3KV61</accession>
<evidence type="ECO:0000259" key="3">
    <source>
        <dbReference type="SMART" id="SM01217"/>
    </source>
</evidence>
<keyword evidence="2 4" id="KW-0378">Hydrolase</keyword>
<dbReference type="RefSeq" id="WP_034632202.1">
    <property type="nucleotide sequence ID" value="NZ_BJLR01000016.1"/>
</dbReference>
<dbReference type="InterPro" id="IPR001764">
    <property type="entry name" value="Glyco_hydro_3_N"/>
</dbReference>
<dbReference type="Gene3D" id="2.60.40.10">
    <property type="entry name" value="Immunoglobulins"/>
    <property type="match status" value="1"/>
</dbReference>
<evidence type="ECO:0000313" key="5">
    <source>
        <dbReference type="Proteomes" id="UP000317046"/>
    </source>
</evidence>